<comment type="subunit">
    <text evidence="5">Binds ribosomal protein uS19.</text>
</comment>
<keyword evidence="3 5" id="KW-0698">rRNA processing</keyword>
<evidence type="ECO:0000256" key="2">
    <source>
        <dbReference type="ARBA" id="ARBA00022517"/>
    </source>
</evidence>
<evidence type="ECO:0000259" key="6">
    <source>
        <dbReference type="Pfam" id="PF01782"/>
    </source>
</evidence>
<comment type="similarity">
    <text evidence="5">Belongs to the RimM family.</text>
</comment>
<dbReference type="GO" id="GO:0042274">
    <property type="term" value="P:ribosomal small subunit biogenesis"/>
    <property type="evidence" value="ECO:0007669"/>
    <property type="project" value="UniProtKB-UniRule"/>
</dbReference>
<evidence type="ECO:0000256" key="3">
    <source>
        <dbReference type="ARBA" id="ARBA00022552"/>
    </source>
</evidence>
<comment type="function">
    <text evidence="5">An accessory protein needed during the final step in the assembly of 30S ribosomal subunit, possibly for assembly of the head region. Essential for efficient processing of 16S rRNA. May be needed both before and after RbfA during the maturation of 16S rRNA. It has affinity for free ribosomal 30S subunits but not for 70S ribosomes.</text>
</comment>
<keyword evidence="1 5" id="KW-0963">Cytoplasm</keyword>
<dbReference type="OrthoDB" id="9810331at2"/>
<dbReference type="PANTHER" id="PTHR33692">
    <property type="entry name" value="RIBOSOME MATURATION FACTOR RIMM"/>
    <property type="match status" value="1"/>
</dbReference>
<keyword evidence="4 5" id="KW-0143">Chaperone</keyword>
<keyword evidence="2 5" id="KW-0690">Ribosome biogenesis</keyword>
<dbReference type="GO" id="GO:0006364">
    <property type="term" value="P:rRNA processing"/>
    <property type="evidence" value="ECO:0007669"/>
    <property type="project" value="UniProtKB-UniRule"/>
</dbReference>
<dbReference type="InterPro" id="IPR009000">
    <property type="entry name" value="Transl_B-barrel_sf"/>
</dbReference>
<dbReference type="RefSeq" id="WP_062182558.1">
    <property type="nucleotide sequence ID" value="NZ_BBXL01000017.1"/>
</dbReference>
<evidence type="ECO:0000256" key="4">
    <source>
        <dbReference type="ARBA" id="ARBA00023186"/>
    </source>
</evidence>
<dbReference type="Gene3D" id="2.30.30.240">
    <property type="entry name" value="PRC-barrel domain"/>
    <property type="match status" value="1"/>
</dbReference>
<dbReference type="AlphaFoldDB" id="A0A1M5AIC1"/>
<evidence type="ECO:0000313" key="8">
    <source>
        <dbReference type="EMBL" id="SHF30039.1"/>
    </source>
</evidence>
<dbReference type="SUPFAM" id="SSF50346">
    <property type="entry name" value="PRC-barrel domain"/>
    <property type="match status" value="1"/>
</dbReference>
<evidence type="ECO:0000313" key="9">
    <source>
        <dbReference type="Proteomes" id="UP000184480"/>
    </source>
</evidence>
<keyword evidence="9" id="KW-1185">Reference proteome</keyword>
<dbReference type="InterPro" id="IPR002676">
    <property type="entry name" value="RimM_N"/>
</dbReference>
<dbReference type="InterPro" id="IPR056792">
    <property type="entry name" value="PRC_RimM"/>
</dbReference>
<evidence type="ECO:0000256" key="5">
    <source>
        <dbReference type="HAMAP-Rule" id="MF_00014"/>
    </source>
</evidence>
<comment type="domain">
    <text evidence="5">The PRC barrel domain binds ribosomal protein uS19.</text>
</comment>
<name>A0A1M5AIC1_9BACT</name>
<gene>
    <name evidence="5" type="primary">rimM</name>
    <name evidence="8" type="ORF">SAMN05444362_10563</name>
</gene>
<dbReference type="InterPro" id="IPR011033">
    <property type="entry name" value="PRC_barrel-like_sf"/>
</dbReference>
<feature type="domain" description="Ribosome maturation factor RimM PRC barrel" evidence="7">
    <location>
        <begin position="105"/>
        <end position="170"/>
    </location>
</feature>
<dbReference type="HAMAP" id="MF_00014">
    <property type="entry name" value="Ribosome_mat_RimM"/>
    <property type="match status" value="1"/>
</dbReference>
<dbReference type="Proteomes" id="UP000184480">
    <property type="component" value="Unassembled WGS sequence"/>
</dbReference>
<dbReference type="GO" id="GO:0043022">
    <property type="term" value="F:ribosome binding"/>
    <property type="evidence" value="ECO:0007669"/>
    <property type="project" value="InterPro"/>
</dbReference>
<reference evidence="9" key="1">
    <citation type="submission" date="2016-11" db="EMBL/GenBank/DDBJ databases">
        <authorList>
            <person name="Varghese N."/>
            <person name="Submissions S."/>
        </authorList>
    </citation>
    <scope>NUCLEOTIDE SEQUENCE [LARGE SCALE GENOMIC DNA]</scope>
    <source>
        <strain evidence="9">DSM 27370</strain>
    </source>
</reference>
<evidence type="ECO:0000256" key="1">
    <source>
        <dbReference type="ARBA" id="ARBA00022490"/>
    </source>
</evidence>
<dbReference type="SUPFAM" id="SSF50447">
    <property type="entry name" value="Translation proteins"/>
    <property type="match status" value="1"/>
</dbReference>
<organism evidence="8 9">
    <name type="scientific">Dysgonomonas macrotermitis</name>
    <dbReference type="NCBI Taxonomy" id="1346286"/>
    <lineage>
        <taxon>Bacteria</taxon>
        <taxon>Pseudomonadati</taxon>
        <taxon>Bacteroidota</taxon>
        <taxon>Bacteroidia</taxon>
        <taxon>Bacteroidales</taxon>
        <taxon>Dysgonomonadaceae</taxon>
        <taxon>Dysgonomonas</taxon>
    </lineage>
</organism>
<protein>
    <recommendedName>
        <fullName evidence="5">Ribosome maturation factor RimM</fullName>
    </recommendedName>
</protein>
<dbReference type="NCBIfam" id="TIGR02273">
    <property type="entry name" value="16S_RimM"/>
    <property type="match status" value="1"/>
</dbReference>
<comment type="subcellular location">
    <subcellularLocation>
        <location evidence="5">Cytoplasm</location>
    </subcellularLocation>
</comment>
<dbReference type="InterPro" id="IPR011961">
    <property type="entry name" value="RimM"/>
</dbReference>
<dbReference type="Pfam" id="PF24986">
    <property type="entry name" value="PRC_RimM"/>
    <property type="match status" value="1"/>
</dbReference>
<dbReference type="PANTHER" id="PTHR33692:SF1">
    <property type="entry name" value="RIBOSOME MATURATION FACTOR RIMM"/>
    <property type="match status" value="1"/>
</dbReference>
<dbReference type="GO" id="GO:0005840">
    <property type="term" value="C:ribosome"/>
    <property type="evidence" value="ECO:0007669"/>
    <property type="project" value="InterPro"/>
</dbReference>
<dbReference type="STRING" id="1346286.SAMN05444362_10563"/>
<dbReference type="Gene3D" id="2.40.30.60">
    <property type="entry name" value="RimM"/>
    <property type="match status" value="1"/>
</dbReference>
<dbReference type="EMBL" id="FQUC01000005">
    <property type="protein sequence ID" value="SHF30039.1"/>
    <property type="molecule type" value="Genomic_DNA"/>
</dbReference>
<dbReference type="GO" id="GO:0005737">
    <property type="term" value="C:cytoplasm"/>
    <property type="evidence" value="ECO:0007669"/>
    <property type="project" value="UniProtKB-SubCell"/>
</dbReference>
<dbReference type="InterPro" id="IPR036976">
    <property type="entry name" value="RimM_N_sf"/>
</dbReference>
<dbReference type="Pfam" id="PF01782">
    <property type="entry name" value="RimM"/>
    <property type="match status" value="1"/>
</dbReference>
<accession>A0A1M5AIC1</accession>
<proteinExistence type="inferred from homology"/>
<evidence type="ECO:0000259" key="7">
    <source>
        <dbReference type="Pfam" id="PF24986"/>
    </source>
</evidence>
<sequence length="171" mass="19458">MIREDEVFKIGKFVKPHGIKGEISFAFDNDIFDKVDCPYLICLIDGIFVPFFVKEYRFKGSDTALITFEDITTDIEAKRFNGLDVYLPRKYFDESVEAEYTLDYFIGFNVIDEAKGAIGEIVDIDDSTINTLFLLNDENGVEVIIPASDDFITNIDPVKKILFVDLPEGLL</sequence>
<feature type="domain" description="RimM N-terminal" evidence="6">
    <location>
        <begin position="10"/>
        <end position="90"/>
    </location>
</feature>